<sequence length="115" mass="12869">MNMLAKDYIKRYVHPDYQSYSQVVMSYARKGIHMPLQPDQPVPDNDPGGPAGDNVTVFIQMDTDAMPAELIRDHNCKDGWVCKDHEDQPEGHTECFGGSVRCEYPHCTAEADAAV</sequence>
<dbReference type="AlphaFoldDB" id="A0A0F9T797"/>
<dbReference type="EMBL" id="LAZR01000285">
    <property type="protein sequence ID" value="KKN77090.1"/>
    <property type="molecule type" value="Genomic_DNA"/>
</dbReference>
<reference evidence="1" key="1">
    <citation type="journal article" date="2015" name="Nature">
        <title>Complex archaea that bridge the gap between prokaryotes and eukaryotes.</title>
        <authorList>
            <person name="Spang A."/>
            <person name="Saw J.H."/>
            <person name="Jorgensen S.L."/>
            <person name="Zaremba-Niedzwiedzka K."/>
            <person name="Martijn J."/>
            <person name="Lind A.E."/>
            <person name="van Eijk R."/>
            <person name="Schleper C."/>
            <person name="Guy L."/>
            <person name="Ettema T.J."/>
        </authorList>
    </citation>
    <scope>NUCLEOTIDE SEQUENCE</scope>
</reference>
<gene>
    <name evidence="1" type="ORF">LCGC14_0364310</name>
</gene>
<accession>A0A0F9T797</accession>
<proteinExistence type="predicted"/>
<comment type="caution">
    <text evidence="1">The sequence shown here is derived from an EMBL/GenBank/DDBJ whole genome shotgun (WGS) entry which is preliminary data.</text>
</comment>
<protein>
    <submittedName>
        <fullName evidence="1">Uncharacterized protein</fullName>
    </submittedName>
</protein>
<name>A0A0F9T797_9ZZZZ</name>
<evidence type="ECO:0000313" key="1">
    <source>
        <dbReference type="EMBL" id="KKN77090.1"/>
    </source>
</evidence>
<organism evidence="1">
    <name type="scientific">marine sediment metagenome</name>
    <dbReference type="NCBI Taxonomy" id="412755"/>
    <lineage>
        <taxon>unclassified sequences</taxon>
        <taxon>metagenomes</taxon>
        <taxon>ecological metagenomes</taxon>
    </lineage>
</organism>